<dbReference type="KEGG" id="cart:PA27867_3591"/>
<evidence type="ECO:0008006" key="4">
    <source>
        <dbReference type="Google" id="ProtNLM"/>
    </source>
</evidence>
<evidence type="ECO:0000256" key="1">
    <source>
        <dbReference type="SAM" id="MobiDB-lite"/>
    </source>
</evidence>
<evidence type="ECO:0000313" key="3">
    <source>
        <dbReference type="Proteomes" id="UP000092582"/>
    </source>
</evidence>
<proteinExistence type="predicted"/>
<protein>
    <recommendedName>
        <fullName evidence="4">DUF1376 domain-containing protein</fullName>
    </recommendedName>
</protein>
<keyword evidence="3" id="KW-1185">Reference proteome</keyword>
<sequence length="265" mass="29229">MAKDDRLYGKFTQDFADNPKILPLSDAAFRCLVEATLYSRRMLTDGFLATRLATAKWSLAALGELATNDPLKPSFLAVDGGWMIHDYAEHQDTKAEVEARRSRNAANGSKGGIARAKRVASKSVSEIQAETETETETETTTSNEVVKERPATRGSRLSPDWMPSAASVATAKKDAPNVDHRAEHATFIDYWIAQPGQKGVKTNWESTWRNWMRRKQGDAKPKRGNTEWALRPTKADQNAAEFQRIYGGGNERAGSIQAIDAGLSA</sequence>
<feature type="region of interest" description="Disordered" evidence="1">
    <location>
        <begin position="101"/>
        <end position="161"/>
    </location>
</feature>
<dbReference type="EMBL" id="CP016282">
    <property type="protein sequence ID" value="ANP74511.1"/>
    <property type="molecule type" value="Genomic_DNA"/>
</dbReference>
<dbReference type="Proteomes" id="UP000092582">
    <property type="component" value="Chromosome 1"/>
</dbReference>
<dbReference type="STRING" id="670052.PA27867_3591"/>
<accession>A0A1B1BPS7</accession>
<organism evidence="2 3">
    <name type="scientific">Cryobacterium arcticum</name>
    <dbReference type="NCBI Taxonomy" id="670052"/>
    <lineage>
        <taxon>Bacteria</taxon>
        <taxon>Bacillati</taxon>
        <taxon>Actinomycetota</taxon>
        <taxon>Actinomycetes</taxon>
        <taxon>Micrococcales</taxon>
        <taxon>Microbacteriaceae</taxon>
        <taxon>Cryobacterium</taxon>
    </lineage>
</organism>
<feature type="compositionally biased region" description="Basic and acidic residues" evidence="1">
    <location>
        <begin position="216"/>
        <end position="225"/>
    </location>
</feature>
<feature type="region of interest" description="Disordered" evidence="1">
    <location>
        <begin position="216"/>
        <end position="235"/>
    </location>
</feature>
<dbReference type="AlphaFoldDB" id="A0A1B1BPS7"/>
<gene>
    <name evidence="2" type="ORF">PA27867_3591</name>
</gene>
<evidence type="ECO:0000313" key="2">
    <source>
        <dbReference type="EMBL" id="ANP74511.1"/>
    </source>
</evidence>
<reference evidence="2 3" key="1">
    <citation type="submission" date="2016-06" db="EMBL/GenBank/DDBJ databases">
        <title>Genome sequencing of Cryobacterium arcticum PAMC 27867.</title>
        <authorList>
            <person name="Lee J."/>
            <person name="Kim O.-S."/>
        </authorList>
    </citation>
    <scope>NUCLEOTIDE SEQUENCE [LARGE SCALE GENOMIC DNA]</scope>
    <source>
        <strain evidence="2 3">PAMC 27867</strain>
    </source>
</reference>
<dbReference type="OrthoDB" id="3383452at2"/>
<name>A0A1B1BPS7_9MICO</name>
<dbReference type="RefSeq" id="WP_066598433.1">
    <property type="nucleotide sequence ID" value="NZ_CP016282.1"/>
</dbReference>